<dbReference type="RefSeq" id="WP_179258492.1">
    <property type="nucleotide sequence ID" value="NZ_MTHB01000222.1"/>
</dbReference>
<organism evidence="2 3">
    <name type="scientific">Caballeronia sordidicola</name>
    <name type="common">Burkholderia sordidicola</name>
    <dbReference type="NCBI Taxonomy" id="196367"/>
    <lineage>
        <taxon>Bacteria</taxon>
        <taxon>Pseudomonadati</taxon>
        <taxon>Pseudomonadota</taxon>
        <taxon>Betaproteobacteria</taxon>
        <taxon>Burkholderiales</taxon>
        <taxon>Burkholderiaceae</taxon>
        <taxon>Caballeronia</taxon>
    </lineage>
</organism>
<name>A0A226WU72_CABSO</name>
<keyword evidence="1" id="KW-0472">Membrane</keyword>
<feature type="transmembrane region" description="Helical" evidence="1">
    <location>
        <begin position="15"/>
        <end position="37"/>
    </location>
</feature>
<evidence type="ECO:0000313" key="2">
    <source>
        <dbReference type="EMBL" id="OXC74350.1"/>
    </source>
</evidence>
<keyword evidence="1" id="KW-0812">Transmembrane</keyword>
<keyword evidence="1" id="KW-1133">Transmembrane helix</keyword>
<dbReference type="AlphaFoldDB" id="A0A226WU72"/>
<sequence>MRLSNRVHRSGQVGFSYIGTLILISILAITVSAQLVLGAAQHRRRVDEELLYRGSLYREALQGYYLATPPGQPRYPNALEDLLRDPRYPGVKRYLRQLYADPAAPEAPWELIVAPEGGILGVRSSSKAKPIKRANFPEIYQSFENKDAYHDWTFLFLPAAAGVTPVSPSTLKSP</sequence>
<proteinExistence type="predicted"/>
<comment type="caution">
    <text evidence="2">The sequence shown here is derived from an EMBL/GenBank/DDBJ whole genome shotgun (WGS) entry which is preliminary data.</text>
</comment>
<gene>
    <name evidence="2" type="ORF">BSU04_32340</name>
</gene>
<accession>A0A226WU72</accession>
<reference evidence="3" key="1">
    <citation type="submission" date="2017-01" db="EMBL/GenBank/DDBJ databases">
        <title>Genome Analysis of Deinococcus marmoris KOPRI26562.</title>
        <authorList>
            <person name="Kim J.H."/>
            <person name="Oh H.-M."/>
        </authorList>
    </citation>
    <scope>NUCLEOTIDE SEQUENCE [LARGE SCALE GENOMIC DNA]</scope>
    <source>
        <strain evidence="3">PAMC 26633</strain>
    </source>
</reference>
<protein>
    <submittedName>
        <fullName evidence="2">Putative secretion system X pseudopilin PulG</fullName>
    </submittedName>
</protein>
<evidence type="ECO:0000313" key="3">
    <source>
        <dbReference type="Proteomes" id="UP000214720"/>
    </source>
</evidence>
<dbReference type="EMBL" id="MTHB01000222">
    <property type="protein sequence ID" value="OXC74350.1"/>
    <property type="molecule type" value="Genomic_DNA"/>
</dbReference>
<evidence type="ECO:0000256" key="1">
    <source>
        <dbReference type="SAM" id="Phobius"/>
    </source>
</evidence>
<dbReference type="Proteomes" id="UP000214720">
    <property type="component" value="Unassembled WGS sequence"/>
</dbReference>